<comment type="caution">
    <text evidence="1">The sequence shown here is derived from an EMBL/GenBank/DDBJ whole genome shotgun (WGS) entry which is preliminary data.</text>
</comment>
<protein>
    <submittedName>
        <fullName evidence="1">Uncharacterized protein</fullName>
    </submittedName>
</protein>
<proteinExistence type="predicted"/>
<name>A0A2P5E054_PARAD</name>
<evidence type="ECO:0000313" key="2">
    <source>
        <dbReference type="Proteomes" id="UP000237105"/>
    </source>
</evidence>
<reference evidence="2" key="1">
    <citation type="submission" date="2016-06" db="EMBL/GenBank/DDBJ databases">
        <title>Parallel loss of symbiosis genes in relatives of nitrogen-fixing non-legume Parasponia.</title>
        <authorList>
            <person name="Van Velzen R."/>
            <person name="Holmer R."/>
            <person name="Bu F."/>
            <person name="Rutten L."/>
            <person name="Van Zeijl A."/>
            <person name="Liu W."/>
            <person name="Santuari L."/>
            <person name="Cao Q."/>
            <person name="Sharma T."/>
            <person name="Shen D."/>
            <person name="Roswanjaya Y."/>
            <person name="Wardhani T."/>
            <person name="Kalhor M.S."/>
            <person name="Jansen J."/>
            <person name="Van den Hoogen J."/>
            <person name="Gungor B."/>
            <person name="Hartog M."/>
            <person name="Hontelez J."/>
            <person name="Verver J."/>
            <person name="Yang W.-C."/>
            <person name="Schijlen E."/>
            <person name="Repin R."/>
            <person name="Schilthuizen M."/>
            <person name="Schranz E."/>
            <person name="Heidstra R."/>
            <person name="Miyata K."/>
            <person name="Fedorova E."/>
            <person name="Kohlen W."/>
            <person name="Bisseling T."/>
            <person name="Smit S."/>
            <person name="Geurts R."/>
        </authorList>
    </citation>
    <scope>NUCLEOTIDE SEQUENCE [LARGE SCALE GENOMIC DNA]</scope>
    <source>
        <strain evidence="2">cv. WU1-14</strain>
    </source>
</reference>
<evidence type="ECO:0000313" key="1">
    <source>
        <dbReference type="EMBL" id="PON78924.1"/>
    </source>
</evidence>
<keyword evidence="2" id="KW-1185">Reference proteome</keyword>
<sequence length="189" mass="21934">MVRDLWRRKLTIVGLYHPHHLTLLILENLELTLLVLMDKVDINFKNLEILLFNVMKMLDVNLGCVNMLGKAGETFMKIKSFGRYLFSLDTLRCTLNSCSSMTTTSFLSISYSLIVPLFGFGNPYIIEEIESHNTKSLVVDINIDSPWFTLNHIKRRDIKVLEDESKEKTIRKRGSLIFYGINHFMDNEV</sequence>
<accession>A0A2P5E054</accession>
<dbReference type="EMBL" id="JXTB01000006">
    <property type="protein sequence ID" value="PON78924.1"/>
    <property type="molecule type" value="Genomic_DNA"/>
</dbReference>
<gene>
    <name evidence="1" type="ORF">PanWU01x14_014250</name>
</gene>
<dbReference type="Proteomes" id="UP000237105">
    <property type="component" value="Unassembled WGS sequence"/>
</dbReference>
<dbReference type="AlphaFoldDB" id="A0A2P5E054"/>
<organism evidence="1 2">
    <name type="scientific">Parasponia andersonii</name>
    <name type="common">Sponia andersonii</name>
    <dbReference type="NCBI Taxonomy" id="3476"/>
    <lineage>
        <taxon>Eukaryota</taxon>
        <taxon>Viridiplantae</taxon>
        <taxon>Streptophyta</taxon>
        <taxon>Embryophyta</taxon>
        <taxon>Tracheophyta</taxon>
        <taxon>Spermatophyta</taxon>
        <taxon>Magnoliopsida</taxon>
        <taxon>eudicotyledons</taxon>
        <taxon>Gunneridae</taxon>
        <taxon>Pentapetalae</taxon>
        <taxon>rosids</taxon>
        <taxon>fabids</taxon>
        <taxon>Rosales</taxon>
        <taxon>Cannabaceae</taxon>
        <taxon>Parasponia</taxon>
    </lineage>
</organism>